<dbReference type="PIRSF" id="PIRSF000857">
    <property type="entry name" value="PAPS_reductase"/>
    <property type="match status" value="1"/>
</dbReference>
<feature type="domain" description="Phosphoadenosine phosphosulphate reductase" evidence="14">
    <location>
        <begin position="38"/>
        <end position="209"/>
    </location>
</feature>
<keyword evidence="5 12" id="KW-0411">Iron-sulfur</keyword>
<dbReference type="InterPro" id="IPR004511">
    <property type="entry name" value="PAPS/APS_Rdtase"/>
</dbReference>
<dbReference type="OrthoDB" id="9772604at2"/>
<dbReference type="CDD" id="cd23945">
    <property type="entry name" value="PAPS_reductase"/>
    <property type="match status" value="1"/>
</dbReference>
<evidence type="ECO:0000256" key="9">
    <source>
        <dbReference type="ARBA" id="ARBA00029514"/>
    </source>
</evidence>
<dbReference type="PANTHER" id="PTHR46509:SF1">
    <property type="entry name" value="PHOSPHOADENOSINE PHOSPHOSULFATE REDUCTASE"/>
    <property type="match status" value="1"/>
</dbReference>
<dbReference type="NCBIfam" id="NF002537">
    <property type="entry name" value="PRK02090.1"/>
    <property type="match status" value="1"/>
</dbReference>
<comment type="function">
    <text evidence="6 12">Catalyzes the formation of sulfite from adenosine 5'-phosphosulfate (APS) using thioredoxin as an electron donor.</text>
</comment>
<comment type="subcellular location">
    <subcellularLocation>
        <location evidence="12">Cytoplasm</location>
    </subcellularLocation>
</comment>
<dbReference type="GO" id="GO:0005737">
    <property type="term" value="C:cytoplasm"/>
    <property type="evidence" value="ECO:0007669"/>
    <property type="project" value="UniProtKB-SubCell"/>
</dbReference>
<dbReference type="GO" id="GO:0043866">
    <property type="term" value="F:adenylyl-sulfate reductase (thioredoxin) activity"/>
    <property type="evidence" value="ECO:0007669"/>
    <property type="project" value="UniProtKB-EC"/>
</dbReference>
<dbReference type="PANTHER" id="PTHR46509">
    <property type="entry name" value="PHOSPHOADENOSINE PHOSPHOSULFATE REDUCTASE"/>
    <property type="match status" value="1"/>
</dbReference>
<dbReference type="GO" id="GO:0051539">
    <property type="term" value="F:4 iron, 4 sulfur cluster binding"/>
    <property type="evidence" value="ECO:0007669"/>
    <property type="project" value="UniProtKB-UniRule"/>
</dbReference>
<dbReference type="GO" id="GO:0046872">
    <property type="term" value="F:metal ion binding"/>
    <property type="evidence" value="ECO:0007669"/>
    <property type="project" value="UniProtKB-KW"/>
</dbReference>
<evidence type="ECO:0000256" key="11">
    <source>
        <dbReference type="ARBA" id="ARBA00032041"/>
    </source>
</evidence>
<organism evidence="15 16">
    <name type="scientific">Gottfriedia solisilvae</name>
    <dbReference type="NCBI Taxonomy" id="1516104"/>
    <lineage>
        <taxon>Bacteria</taxon>
        <taxon>Bacillati</taxon>
        <taxon>Bacillota</taxon>
        <taxon>Bacilli</taxon>
        <taxon>Bacillales</taxon>
        <taxon>Bacillaceae</taxon>
        <taxon>Gottfriedia</taxon>
    </lineage>
</organism>
<dbReference type="EMBL" id="BMHB01000001">
    <property type="protein sequence ID" value="GGI11272.1"/>
    <property type="molecule type" value="Genomic_DNA"/>
</dbReference>
<comment type="similarity">
    <text evidence="1 12">Belongs to the PAPS reductase family. CysH subfamily.</text>
</comment>
<evidence type="ECO:0000256" key="3">
    <source>
        <dbReference type="ARBA" id="ARBA00023002"/>
    </source>
</evidence>
<keyword evidence="12" id="KW-0479">Metal-binding</keyword>
<feature type="active site" description="Nucleophile; cysteine thiosulfonate intermediate" evidence="12">
    <location>
        <position position="229"/>
    </location>
</feature>
<reference evidence="16" key="1">
    <citation type="journal article" date="2019" name="Int. J. Syst. Evol. Microbiol.">
        <title>The Global Catalogue of Microorganisms (GCM) 10K type strain sequencing project: providing services to taxonomists for standard genome sequencing and annotation.</title>
        <authorList>
            <consortium name="The Broad Institute Genomics Platform"/>
            <consortium name="The Broad Institute Genome Sequencing Center for Infectious Disease"/>
            <person name="Wu L."/>
            <person name="Ma J."/>
        </authorList>
    </citation>
    <scope>NUCLEOTIDE SEQUENCE [LARGE SCALE GENOMIC DNA]</scope>
    <source>
        <strain evidence="16">CGMCC 1.14993</strain>
    </source>
</reference>
<sequence length="233" mass="26888">MRFETWNEEQLPNFSIDNDTKGALEVLQWAYSTYGDECIYACSFGVEGILLIDLISKVKPNAKIVFLETGLHFKETYECIDRVQAKYPFLQIEKKLPSLTLDEQANIHGAELWKREPNQCCQIRKIIPLQEALKDAPAWISGLRREQSSSRQKTNFLNLDNKFKSIKVCPLIHWTWKEVWRYVYYQNLPYNPLHDVGYPSIGCEVCTLPASNSSDSRSGRWSGTSKTECGLHD</sequence>
<keyword evidence="16" id="KW-1185">Reference proteome</keyword>
<dbReference type="InterPro" id="IPR014729">
    <property type="entry name" value="Rossmann-like_a/b/a_fold"/>
</dbReference>
<evidence type="ECO:0000256" key="7">
    <source>
        <dbReference type="ARBA" id="ARBA00024327"/>
    </source>
</evidence>
<evidence type="ECO:0000256" key="5">
    <source>
        <dbReference type="ARBA" id="ARBA00023014"/>
    </source>
</evidence>
<evidence type="ECO:0000256" key="6">
    <source>
        <dbReference type="ARBA" id="ARBA00024298"/>
    </source>
</evidence>
<feature type="binding site" evidence="12">
    <location>
        <position position="203"/>
    </location>
    <ligand>
        <name>[4Fe-4S] cluster</name>
        <dbReference type="ChEBI" id="CHEBI:49883"/>
    </ligand>
</feature>
<name>A0A8J3F022_9BACI</name>
<dbReference type="RefSeq" id="WP_087998958.1">
    <property type="nucleotide sequence ID" value="NZ_BMHB01000001.1"/>
</dbReference>
<dbReference type="InterPro" id="IPR002500">
    <property type="entry name" value="PAPS_reduct_dom"/>
</dbReference>
<protein>
    <recommendedName>
        <fullName evidence="9 12">Adenosine 5'-phosphosulfate reductase</fullName>
        <shortName evidence="12">APS reductase</shortName>
        <ecNumber evidence="8 12">1.8.4.10</ecNumber>
    </recommendedName>
    <alternativeName>
        <fullName evidence="11 12">5'-adenylylsulfate reductase</fullName>
    </alternativeName>
    <alternativeName>
        <fullName evidence="10 12">Thioredoxin-dependent 5'-adenylylsulfate reductase</fullName>
    </alternativeName>
</protein>
<dbReference type="Gene3D" id="3.40.50.620">
    <property type="entry name" value="HUPs"/>
    <property type="match status" value="1"/>
</dbReference>
<feature type="region of interest" description="Disordered" evidence="13">
    <location>
        <begin position="211"/>
        <end position="233"/>
    </location>
</feature>
<comment type="caution">
    <text evidence="15">The sequence shown here is derived from an EMBL/GenBank/DDBJ whole genome shotgun (WGS) entry which is preliminary data.</text>
</comment>
<keyword evidence="4 12" id="KW-0408">Iron</keyword>
<feature type="binding site" evidence="12">
    <location>
        <position position="120"/>
    </location>
    <ligand>
        <name>[4Fe-4S] cluster</name>
        <dbReference type="ChEBI" id="CHEBI:49883"/>
    </ligand>
</feature>
<feature type="binding site" evidence="12">
    <location>
        <position position="206"/>
    </location>
    <ligand>
        <name>[4Fe-4S] cluster</name>
        <dbReference type="ChEBI" id="CHEBI:49883"/>
    </ligand>
</feature>
<evidence type="ECO:0000313" key="15">
    <source>
        <dbReference type="EMBL" id="GGI11272.1"/>
    </source>
</evidence>
<comment type="pathway">
    <text evidence="7 12">Sulfur metabolism; hydrogen sulfide biosynthesis; sulfite from sulfate.</text>
</comment>
<dbReference type="NCBIfam" id="TIGR02055">
    <property type="entry name" value="APS_reductase"/>
    <property type="match status" value="1"/>
</dbReference>
<dbReference type="InterPro" id="IPR011798">
    <property type="entry name" value="APS_reductase"/>
</dbReference>
<evidence type="ECO:0000256" key="2">
    <source>
        <dbReference type="ARBA" id="ARBA00022490"/>
    </source>
</evidence>
<dbReference type="HAMAP" id="MF_00063">
    <property type="entry name" value="CysH"/>
    <property type="match status" value="1"/>
</dbReference>
<comment type="cofactor">
    <cofactor evidence="12">
        <name>[4Fe-4S] cluster</name>
        <dbReference type="ChEBI" id="CHEBI:49883"/>
    </cofactor>
    <text evidence="12">Binds 1 [4Fe-4S] cluster per subunit.</text>
</comment>
<evidence type="ECO:0000256" key="4">
    <source>
        <dbReference type="ARBA" id="ARBA00023004"/>
    </source>
</evidence>
<keyword evidence="3 12" id="KW-0560">Oxidoreductase</keyword>
<feature type="binding site" evidence="12">
    <location>
        <position position="121"/>
    </location>
    <ligand>
        <name>[4Fe-4S] cluster</name>
        <dbReference type="ChEBI" id="CHEBI:49883"/>
    </ligand>
</feature>
<dbReference type="GO" id="GO:0019344">
    <property type="term" value="P:cysteine biosynthetic process"/>
    <property type="evidence" value="ECO:0007669"/>
    <property type="project" value="InterPro"/>
</dbReference>
<proteinExistence type="inferred from homology"/>
<evidence type="ECO:0000259" key="14">
    <source>
        <dbReference type="Pfam" id="PF01507"/>
    </source>
</evidence>
<dbReference type="FunFam" id="3.40.50.620:FF:000095">
    <property type="entry name" value="Phosphoadenosine phosphosulfate reductase"/>
    <property type="match status" value="1"/>
</dbReference>
<dbReference type="GO" id="GO:0070814">
    <property type="term" value="P:hydrogen sulfide biosynthetic process"/>
    <property type="evidence" value="ECO:0007669"/>
    <property type="project" value="UniProtKB-UniRule"/>
</dbReference>
<dbReference type="AlphaFoldDB" id="A0A8J3F022"/>
<evidence type="ECO:0000256" key="10">
    <source>
        <dbReference type="ARBA" id="ARBA00030894"/>
    </source>
</evidence>
<dbReference type="Proteomes" id="UP000626244">
    <property type="component" value="Unassembled WGS sequence"/>
</dbReference>
<evidence type="ECO:0000256" key="13">
    <source>
        <dbReference type="SAM" id="MobiDB-lite"/>
    </source>
</evidence>
<accession>A0A8J3F022</accession>
<evidence type="ECO:0000256" key="8">
    <source>
        <dbReference type="ARBA" id="ARBA00024386"/>
    </source>
</evidence>
<comment type="catalytic activity">
    <reaction evidence="12">
        <text>[thioredoxin]-disulfide + sulfite + AMP + 2 H(+) = adenosine 5'-phosphosulfate + [thioredoxin]-dithiol</text>
        <dbReference type="Rhea" id="RHEA:21976"/>
        <dbReference type="Rhea" id="RHEA-COMP:10698"/>
        <dbReference type="Rhea" id="RHEA-COMP:10700"/>
        <dbReference type="ChEBI" id="CHEBI:15378"/>
        <dbReference type="ChEBI" id="CHEBI:17359"/>
        <dbReference type="ChEBI" id="CHEBI:29950"/>
        <dbReference type="ChEBI" id="CHEBI:50058"/>
        <dbReference type="ChEBI" id="CHEBI:58243"/>
        <dbReference type="ChEBI" id="CHEBI:456215"/>
        <dbReference type="EC" id="1.8.4.10"/>
    </reaction>
</comment>
<dbReference type="SUPFAM" id="SSF52402">
    <property type="entry name" value="Adenine nucleotide alpha hydrolases-like"/>
    <property type="match status" value="1"/>
</dbReference>
<dbReference type="GO" id="GO:0004604">
    <property type="term" value="F:phosphoadenylyl-sulfate reductase (thioredoxin) activity"/>
    <property type="evidence" value="ECO:0007669"/>
    <property type="project" value="UniProtKB-UniRule"/>
</dbReference>
<feature type="compositionally biased region" description="Low complexity" evidence="13">
    <location>
        <begin position="211"/>
        <end position="225"/>
    </location>
</feature>
<evidence type="ECO:0000256" key="1">
    <source>
        <dbReference type="ARBA" id="ARBA00009732"/>
    </source>
</evidence>
<evidence type="ECO:0000256" key="12">
    <source>
        <dbReference type="HAMAP-Rule" id="MF_00063"/>
    </source>
</evidence>
<dbReference type="GO" id="GO:0019379">
    <property type="term" value="P:sulfate assimilation, phosphoadenylyl sulfate reduction by phosphoadenylyl-sulfate reductase (thioredoxin)"/>
    <property type="evidence" value="ECO:0007669"/>
    <property type="project" value="UniProtKB-UniRule"/>
</dbReference>
<evidence type="ECO:0000313" key="16">
    <source>
        <dbReference type="Proteomes" id="UP000626244"/>
    </source>
</evidence>
<dbReference type="EC" id="1.8.4.10" evidence="8 12"/>
<gene>
    <name evidence="12 15" type="primary">cysH</name>
    <name evidence="15" type="ORF">GCM10007380_07000</name>
</gene>
<dbReference type="NCBIfam" id="TIGR00434">
    <property type="entry name" value="cysH"/>
    <property type="match status" value="1"/>
</dbReference>
<keyword evidence="2 12" id="KW-0963">Cytoplasm</keyword>
<dbReference type="Pfam" id="PF01507">
    <property type="entry name" value="PAPS_reduct"/>
    <property type="match status" value="1"/>
</dbReference>